<dbReference type="OrthoDB" id="3482539at2"/>
<reference evidence="1 2" key="1">
    <citation type="journal article" date="2010" name="Genome Biol. Evol.">
        <title>The sequence of a 1.8-mb bacterial linear plasmid reveals a rich evolutionary reservoir of secondary metabolic pathways.</title>
        <authorList>
            <person name="Medema M.H."/>
            <person name="Trefzer A."/>
            <person name="Kovalchuk A."/>
            <person name="van den Berg M."/>
            <person name="Mueller U."/>
            <person name="Heijne W."/>
            <person name="Wu L."/>
            <person name="Alam M.T."/>
            <person name="Ronning C.M."/>
            <person name="Nierman W.C."/>
            <person name="Bovenberg R.A.L."/>
            <person name="Breitling R."/>
            <person name="Takano E."/>
        </authorList>
    </citation>
    <scope>NUCLEOTIDE SEQUENCE [LARGE SCALE GENOMIC DNA]</scope>
    <source>
        <strain evidence="2">ATCC 27064 / DSM 738 / JCM 4710 / NBRC 13307 / NCIMB 12785 / NRRL 3585 / VKM Ac-602</strain>
    </source>
</reference>
<dbReference type="AlphaFoldDB" id="E2PXB9"/>
<accession>E2PXB9</accession>
<dbReference type="eggNOG" id="ENOG502ZXPX">
    <property type="taxonomic scope" value="Bacteria"/>
</dbReference>
<dbReference type="RefSeq" id="WP_003959933.1">
    <property type="nucleotide sequence ID" value="NZ_CM000913.1"/>
</dbReference>
<dbReference type="KEGG" id="sclf:BB341_23170"/>
<gene>
    <name evidence="1" type="ORF">SCLAV_0964</name>
</gene>
<protein>
    <recommendedName>
        <fullName evidence="3">Proteinase inhibitor I78</fullName>
    </recommendedName>
</protein>
<evidence type="ECO:0000313" key="1">
    <source>
        <dbReference type="EMBL" id="EFG06041.1"/>
    </source>
</evidence>
<proteinExistence type="predicted"/>
<dbReference type="EMBL" id="CM000913">
    <property type="protein sequence ID" value="EFG06041.1"/>
    <property type="molecule type" value="Genomic_DNA"/>
</dbReference>
<evidence type="ECO:0008006" key="3">
    <source>
        <dbReference type="Google" id="ProtNLM"/>
    </source>
</evidence>
<sequence length="71" mass="7709">MGTAPRPPGHPDDATSAYVGLSAETAEQRARRRGWTTVRALPPGAIITLEYLEGRINFEVRGGEVVRCWSG</sequence>
<name>E2PXB9_STRCL</name>
<dbReference type="Proteomes" id="UP000002357">
    <property type="component" value="Chromosome"/>
</dbReference>
<dbReference type="GeneID" id="93732372"/>
<evidence type="ECO:0000313" key="2">
    <source>
        <dbReference type="Proteomes" id="UP000002357"/>
    </source>
</evidence>
<keyword evidence="2" id="KW-1185">Reference proteome</keyword>
<dbReference type="Gene3D" id="3.30.10.10">
    <property type="entry name" value="Trypsin Inhibitor V, subunit A"/>
    <property type="match status" value="1"/>
</dbReference>
<dbReference type="InterPro" id="IPR021719">
    <property type="entry name" value="Prot_inh_I78"/>
</dbReference>
<dbReference type="Pfam" id="PF11720">
    <property type="entry name" value="Inhibitor_I78"/>
    <property type="match status" value="1"/>
</dbReference>
<organism evidence="1 2">
    <name type="scientific">Streptomyces clavuligerus</name>
    <dbReference type="NCBI Taxonomy" id="1901"/>
    <lineage>
        <taxon>Bacteria</taxon>
        <taxon>Bacillati</taxon>
        <taxon>Actinomycetota</taxon>
        <taxon>Actinomycetes</taxon>
        <taxon>Kitasatosporales</taxon>
        <taxon>Streptomycetaceae</taxon>
        <taxon>Streptomyces</taxon>
    </lineage>
</organism>